<accession>A0ABV6C8D2</accession>
<gene>
    <name evidence="1" type="ORF">ACFFIT_03800</name>
</gene>
<dbReference type="InterPro" id="IPR024033">
    <property type="entry name" value="OXTCase_su_AllG_h-dom"/>
</dbReference>
<organism evidence="1 2">
    <name type="scientific">Thorsellia kenyensis</name>
    <dbReference type="NCBI Taxonomy" id="1549888"/>
    <lineage>
        <taxon>Bacteria</taxon>
        <taxon>Pseudomonadati</taxon>
        <taxon>Pseudomonadota</taxon>
        <taxon>Gammaproteobacteria</taxon>
        <taxon>Enterobacterales</taxon>
        <taxon>Thorselliaceae</taxon>
        <taxon>Thorsellia</taxon>
    </lineage>
</organism>
<name>A0ABV6C8D2_9GAMM</name>
<keyword evidence="2" id="KW-1185">Reference proteome</keyword>
<dbReference type="Gene3D" id="3.90.1710.10">
    <property type="entry name" value="Enterococcus faecalis V583 domain"/>
    <property type="match status" value="1"/>
</dbReference>
<dbReference type="Pfam" id="PF06545">
    <property type="entry name" value="AllG"/>
    <property type="match status" value="1"/>
</dbReference>
<evidence type="ECO:0000313" key="1">
    <source>
        <dbReference type="EMBL" id="MFC0179229.1"/>
    </source>
</evidence>
<reference evidence="1 2" key="1">
    <citation type="submission" date="2024-09" db="EMBL/GenBank/DDBJ databases">
        <authorList>
            <person name="Sun Q."/>
            <person name="Mori K."/>
        </authorList>
    </citation>
    <scope>NUCLEOTIDE SEQUENCE [LARGE SCALE GENOMIC DNA]</scope>
    <source>
        <strain evidence="1 2">CCM 8545</strain>
    </source>
</reference>
<sequence>MSKHNVINLGVDSFLPAFVQNDIPHTHLDWKPPAQGNTELIDILFRLATELVDEKGDSLIDKANQTAFDKMRQGQPVLKRICFAHEIIPNMTKKTIFHAGPPIDWNDMCGPMQGAFIGALKYEGLASTDDEARALMQSGEITYGPNHYNQCVGPMTGMISYSMPLFEVENETFGNKAYCTINEGIGKVMRFGANGPDVIERLHWLEKVLAPALNKAIIEAGGVNLKNIMSQALTMGDEMHQRNVAASLLFYRQISGPLASVTQGNKDAQAIVEFVAKKNDQFFLNLAMAATKSIADTIRDIPYCTVVSAMSRNGVNFGINVSSLGYTWFEAPCLKPNALYFPGYSEEDANPDMGDSAIVECYGIGGMAMGAAPAVVRFVGAESVHEAFRYTERMREITVGMNNDLPIPTMDFAGVSLGIDIRKVVSTGILPVINTGVAHKEAGVGQVGAGIVTPPMDVMVEALKAFAAKVLK</sequence>
<proteinExistence type="predicted"/>
<dbReference type="InterPro" id="IPR009499">
    <property type="entry name" value="AllG-like"/>
</dbReference>
<dbReference type="Gene3D" id="1.10.10.660">
    <property type="entry name" value="conserved protein of unknown function from Enterococcus faecalis V583"/>
    <property type="match status" value="1"/>
</dbReference>
<dbReference type="Gene3D" id="3.40.50.720">
    <property type="entry name" value="NAD(P)-binding Rossmann-like Domain"/>
    <property type="match status" value="1"/>
</dbReference>
<dbReference type="RefSeq" id="WP_385876326.1">
    <property type="nucleotide sequence ID" value="NZ_JBHLXE010000038.1"/>
</dbReference>
<dbReference type="Gene3D" id="3.90.1700.10">
    <property type="entry name" value="v583 domain like"/>
    <property type="match status" value="1"/>
</dbReference>
<dbReference type="Proteomes" id="UP001589758">
    <property type="component" value="Unassembled WGS sequence"/>
</dbReference>
<comment type="caution">
    <text evidence="1">The sequence shown here is derived from an EMBL/GenBank/DDBJ whole genome shotgun (WGS) entry which is preliminary data.</text>
</comment>
<evidence type="ECO:0000313" key="2">
    <source>
        <dbReference type="Proteomes" id="UP001589758"/>
    </source>
</evidence>
<protein>
    <submittedName>
        <fullName evidence="1">DUF1116 domain-containing protein</fullName>
    </submittedName>
</protein>
<dbReference type="EMBL" id="JBHLXE010000038">
    <property type="protein sequence ID" value="MFC0179229.1"/>
    <property type="molecule type" value="Genomic_DNA"/>
</dbReference>